<dbReference type="RefSeq" id="WP_282540173.1">
    <property type="nucleotide sequence ID" value="NZ_JASCIS010000100.1"/>
</dbReference>
<dbReference type="EMBL" id="JASCIS010000100">
    <property type="protein sequence ID" value="MDI3424355.1"/>
    <property type="molecule type" value="Genomic_DNA"/>
</dbReference>
<protein>
    <submittedName>
        <fullName evidence="1">Uncharacterized protein</fullName>
    </submittedName>
</protein>
<comment type="caution">
    <text evidence="1">The sequence shown here is derived from an EMBL/GenBank/DDBJ whole genome shotgun (WGS) entry which is preliminary data.</text>
</comment>
<proteinExistence type="predicted"/>
<organism evidence="1 2">
    <name type="scientific">Streptomyces luteolus</name>
    <dbReference type="NCBI Taxonomy" id="3043615"/>
    <lineage>
        <taxon>Bacteria</taxon>
        <taxon>Bacillati</taxon>
        <taxon>Actinomycetota</taxon>
        <taxon>Actinomycetes</taxon>
        <taxon>Kitasatosporales</taxon>
        <taxon>Streptomycetaceae</taxon>
        <taxon>Streptomyces</taxon>
    </lineage>
</organism>
<gene>
    <name evidence="1" type="ORF">QIT00_38585</name>
</gene>
<sequence length="60" mass="6269">MELPDTFNIWTGESPVKATLTPTDGGDQEVVNAPANDLKAVGESGDTGVRSALVEIRLQG</sequence>
<reference evidence="1 2" key="1">
    <citation type="submission" date="2023-05" db="EMBL/GenBank/DDBJ databases">
        <title>Draft genome sequence of Streptomyces sp. B-S-A12 isolated from a cave soil in Thailand.</title>
        <authorList>
            <person name="Chamroensaksri N."/>
            <person name="Muangham S."/>
        </authorList>
    </citation>
    <scope>NUCLEOTIDE SEQUENCE [LARGE SCALE GENOMIC DNA]</scope>
    <source>
        <strain evidence="1 2">B-S-A12</strain>
    </source>
</reference>
<evidence type="ECO:0000313" key="2">
    <source>
        <dbReference type="Proteomes" id="UP001237105"/>
    </source>
</evidence>
<name>A0ABT6T9H0_9ACTN</name>
<accession>A0ABT6T9H0</accession>
<keyword evidence="2" id="KW-1185">Reference proteome</keyword>
<dbReference type="Proteomes" id="UP001237105">
    <property type="component" value="Unassembled WGS sequence"/>
</dbReference>
<evidence type="ECO:0000313" key="1">
    <source>
        <dbReference type="EMBL" id="MDI3424355.1"/>
    </source>
</evidence>